<feature type="compositionally biased region" description="Low complexity" evidence="6">
    <location>
        <begin position="749"/>
        <end position="760"/>
    </location>
</feature>
<dbReference type="InterPro" id="IPR016024">
    <property type="entry name" value="ARM-type_fold"/>
</dbReference>
<dbReference type="InterPro" id="IPR002553">
    <property type="entry name" value="Clathrin/coatomer_adapt-like_N"/>
</dbReference>
<dbReference type="GO" id="GO:0012505">
    <property type="term" value="C:endomembrane system"/>
    <property type="evidence" value="ECO:0007669"/>
    <property type="project" value="UniProtKB-SubCell"/>
</dbReference>
<feature type="region of interest" description="Disordered" evidence="6">
    <location>
        <begin position="623"/>
        <end position="646"/>
    </location>
</feature>
<evidence type="ECO:0000313" key="8">
    <source>
        <dbReference type="EMBL" id="GJN93563.1"/>
    </source>
</evidence>
<gene>
    <name evidence="8" type="ORF">Rhopal_006620-T1</name>
</gene>
<comment type="subcellular location">
    <subcellularLocation>
        <location evidence="1">Endomembrane system</location>
    </subcellularLocation>
</comment>
<feature type="region of interest" description="Disordered" evidence="6">
    <location>
        <begin position="689"/>
        <end position="845"/>
    </location>
</feature>
<dbReference type="InterPro" id="IPR011989">
    <property type="entry name" value="ARM-like"/>
</dbReference>
<dbReference type="GO" id="GO:0006886">
    <property type="term" value="P:intracellular protein transport"/>
    <property type="evidence" value="ECO:0007669"/>
    <property type="project" value="InterPro"/>
</dbReference>
<evidence type="ECO:0000256" key="6">
    <source>
        <dbReference type="SAM" id="MobiDB-lite"/>
    </source>
</evidence>
<feature type="compositionally biased region" description="Low complexity" evidence="6">
    <location>
        <begin position="709"/>
        <end position="738"/>
    </location>
</feature>
<evidence type="ECO:0000256" key="3">
    <source>
        <dbReference type="ARBA" id="ARBA00022448"/>
    </source>
</evidence>
<accession>A0AAV5GYI4</accession>
<dbReference type="EMBL" id="BQKY01000014">
    <property type="protein sequence ID" value="GJN93563.1"/>
    <property type="molecule type" value="Genomic_DNA"/>
</dbReference>
<sequence>MAEKTLKNLRSNVERLGARLSENLAEHSRDLGLVDSFASGSGGGAGKYLENGAVLTTAGIEETKRMLASKREIERTEGLKRVIAMMTKNLPVTAFFPLVTSLLSPTTSLQARSLISLYIVHCASHAPELALLSINAYQKDLSDPNPLVRAGAITTLSSMPLPDIRELVGMAIAKGARDTSWYVRRATADAVRALYRADPTAENEAALAPTLKVLLDGASPLTVGAALAAWEDMCPEAWECIHPNYRRICKMLMDVEEWGQTVILRVLARYGRLFFVDPAQTGTVDPDVELALRSSEALLQHRNPAVVSGVVKLHYYLAPTNRHGKLVHPLLRLLQGPPEVAAVALENCAVMAEERPELFVSHLASFFVKFSDPVESRRNRLRVLVALAHESNIRIVLRELLTYVDDEDDTFSADAVTAIGTCAQRVPAVAPECLDTLSKLVQSKHNSIVSTTVLVFRTLLRSPSFPSTASHPNIITRLASYLCAGRIADPAARATVYWLVGQYAEEGLVEGCGPDVVRLGTKGFAQESLPAKLQLLTLSAKLLVLSHLSPLTPQLRPLAHLFNYLALLARYDLAYEVRDRARFLAGLVQSGGIGRAKTGSQGERKGGEAKVMLSEDDFARGVSVEDLAGEGRKESEGDEERQTMTGEQVRQVLFDGKAVNGAADPSTHSSAALGTFALALPGKRPFASDPLSHIPPYPTSVPPSSIRDPPAGSSSSPSPASGSATPLQGFGSDSFRSSGGAGGGRIVLTPGSGASSRAGTPGAGGAAQPGAAGRKKQTLNEFFESSEEESSDEEEEEEEDDEAEEESSGEGEDEDDEEEEAEDEDGEEEDEDTSSEDEGNEGRRR</sequence>
<keyword evidence="9" id="KW-1185">Reference proteome</keyword>
<dbReference type="PANTHER" id="PTHR11134">
    <property type="entry name" value="ADAPTOR COMPLEX SUBUNIT BETA FAMILY MEMBER"/>
    <property type="match status" value="1"/>
</dbReference>
<reference evidence="8 9" key="1">
    <citation type="submission" date="2021-12" db="EMBL/GenBank/DDBJ databases">
        <title>High titer production of polyol ester of fatty acids by Rhodotorula paludigena BS15 towards product separation-free biomass refinery.</title>
        <authorList>
            <person name="Mano J."/>
            <person name="Ono H."/>
            <person name="Tanaka T."/>
            <person name="Naito K."/>
            <person name="Sushida H."/>
            <person name="Ike M."/>
            <person name="Tokuyasu K."/>
            <person name="Kitaoka M."/>
        </authorList>
    </citation>
    <scope>NUCLEOTIDE SEQUENCE [LARGE SCALE GENOMIC DNA]</scope>
    <source>
        <strain evidence="8 9">BS15</strain>
    </source>
</reference>
<protein>
    <recommendedName>
        <fullName evidence="7">Clathrin/coatomer adaptor adaptin-like N-terminal domain-containing protein</fullName>
    </recommendedName>
</protein>
<proteinExistence type="inferred from homology"/>
<dbReference type="Gene3D" id="1.25.10.10">
    <property type="entry name" value="Leucine-rich Repeat Variant"/>
    <property type="match status" value="1"/>
</dbReference>
<dbReference type="GO" id="GO:0030276">
    <property type="term" value="F:clathrin binding"/>
    <property type="evidence" value="ECO:0007669"/>
    <property type="project" value="InterPro"/>
</dbReference>
<evidence type="ECO:0000259" key="7">
    <source>
        <dbReference type="Pfam" id="PF01602"/>
    </source>
</evidence>
<evidence type="ECO:0000256" key="5">
    <source>
        <dbReference type="ARBA" id="ARBA00023136"/>
    </source>
</evidence>
<name>A0AAV5GYI4_9BASI</name>
<evidence type="ECO:0000256" key="2">
    <source>
        <dbReference type="ARBA" id="ARBA00006613"/>
    </source>
</evidence>
<dbReference type="Proteomes" id="UP001342314">
    <property type="component" value="Unassembled WGS sequence"/>
</dbReference>
<dbReference type="AlphaFoldDB" id="A0AAV5GYI4"/>
<dbReference type="InterPro" id="IPR026739">
    <property type="entry name" value="AP_beta"/>
</dbReference>
<dbReference type="SUPFAM" id="SSF48371">
    <property type="entry name" value="ARM repeat"/>
    <property type="match status" value="1"/>
</dbReference>
<comment type="caution">
    <text evidence="8">The sequence shown here is derived from an EMBL/GenBank/DDBJ whole genome shotgun (WGS) entry which is preliminary data.</text>
</comment>
<evidence type="ECO:0000313" key="9">
    <source>
        <dbReference type="Proteomes" id="UP001342314"/>
    </source>
</evidence>
<keyword evidence="4" id="KW-0653">Protein transport</keyword>
<organism evidence="8 9">
    <name type="scientific">Rhodotorula paludigena</name>
    <dbReference type="NCBI Taxonomy" id="86838"/>
    <lineage>
        <taxon>Eukaryota</taxon>
        <taxon>Fungi</taxon>
        <taxon>Dikarya</taxon>
        <taxon>Basidiomycota</taxon>
        <taxon>Pucciniomycotina</taxon>
        <taxon>Microbotryomycetes</taxon>
        <taxon>Sporidiobolales</taxon>
        <taxon>Sporidiobolaceae</taxon>
        <taxon>Rhodotorula</taxon>
    </lineage>
</organism>
<comment type="similarity">
    <text evidence="2">Belongs to the adaptor complexes large subunit family.</text>
</comment>
<keyword evidence="5" id="KW-0472">Membrane</keyword>
<dbReference type="Pfam" id="PF01602">
    <property type="entry name" value="Adaptin_N"/>
    <property type="match status" value="1"/>
</dbReference>
<feature type="compositionally biased region" description="Acidic residues" evidence="6">
    <location>
        <begin position="784"/>
        <end position="839"/>
    </location>
</feature>
<feature type="domain" description="Clathrin/coatomer adaptor adaptin-like N-terminal" evidence="7">
    <location>
        <begin position="62"/>
        <end position="590"/>
    </location>
</feature>
<evidence type="ECO:0000256" key="1">
    <source>
        <dbReference type="ARBA" id="ARBA00004308"/>
    </source>
</evidence>
<evidence type="ECO:0000256" key="4">
    <source>
        <dbReference type="ARBA" id="ARBA00022927"/>
    </source>
</evidence>
<dbReference type="GO" id="GO:0030117">
    <property type="term" value="C:membrane coat"/>
    <property type="evidence" value="ECO:0007669"/>
    <property type="project" value="InterPro"/>
</dbReference>
<dbReference type="GO" id="GO:0016192">
    <property type="term" value="P:vesicle-mediated transport"/>
    <property type="evidence" value="ECO:0007669"/>
    <property type="project" value="InterPro"/>
</dbReference>
<keyword evidence="3" id="KW-0813">Transport</keyword>